<reference evidence="1 2" key="1">
    <citation type="submission" date="2017-11" db="EMBL/GenBank/DDBJ databases">
        <title>Complete genome of a free-living desiccation-tolerant cyanobacterium and its photosynthetic adaptation to extreme terrestrial habitat.</title>
        <authorList>
            <person name="Shang J."/>
        </authorList>
    </citation>
    <scope>NUCLEOTIDE SEQUENCE [LARGE SCALE GENOMIC DNA]</scope>
    <source>
        <strain evidence="1 2">CCNUN1</strain>
    </source>
</reference>
<name>A0A2K8SP33_9NOSO</name>
<organism evidence="1 2">
    <name type="scientific">Nostoc flagelliforme CCNUN1</name>
    <dbReference type="NCBI Taxonomy" id="2038116"/>
    <lineage>
        <taxon>Bacteria</taxon>
        <taxon>Bacillati</taxon>
        <taxon>Cyanobacteriota</taxon>
        <taxon>Cyanophyceae</taxon>
        <taxon>Nostocales</taxon>
        <taxon>Nostocaceae</taxon>
        <taxon>Nostoc</taxon>
    </lineage>
</organism>
<keyword evidence="2" id="KW-1185">Reference proteome</keyword>
<protein>
    <submittedName>
        <fullName evidence="1">Tetratricopeptide</fullName>
    </submittedName>
</protein>
<dbReference type="RefSeq" id="WP_157816482.1">
    <property type="nucleotide sequence ID" value="NZ_CAWNNC010000001.1"/>
</dbReference>
<proteinExistence type="predicted"/>
<gene>
    <name evidence="1" type="ORF">COO91_03174</name>
</gene>
<accession>A0A2K8SP33</accession>
<evidence type="ECO:0000313" key="1">
    <source>
        <dbReference type="EMBL" id="AUB37236.1"/>
    </source>
</evidence>
<evidence type="ECO:0000313" key="2">
    <source>
        <dbReference type="Proteomes" id="UP000232003"/>
    </source>
</evidence>
<dbReference type="AlphaFoldDB" id="A0A2K8SP33"/>
<dbReference type="KEGG" id="nfl:COO91_03174"/>
<dbReference type="OrthoDB" id="424869at2"/>
<dbReference type="EMBL" id="CP024785">
    <property type="protein sequence ID" value="AUB37236.1"/>
    <property type="molecule type" value="Genomic_DNA"/>
</dbReference>
<dbReference type="Proteomes" id="UP000232003">
    <property type="component" value="Chromosome"/>
</dbReference>
<sequence length="45" mass="5106">MNEQRLQADYQLIESLLNCPSGEELEILAANTELLDAGFLQRKRA</sequence>